<dbReference type="Proteomes" id="UP000545329">
    <property type="component" value="Unassembled WGS sequence"/>
</dbReference>
<protein>
    <submittedName>
        <fullName evidence="7">CCL4 protein</fullName>
    </submittedName>
</protein>
<evidence type="ECO:0000256" key="1">
    <source>
        <dbReference type="ARBA" id="ARBA00004613"/>
    </source>
</evidence>
<dbReference type="SUPFAM" id="SSF54117">
    <property type="entry name" value="Interleukin 8-like chemokines"/>
    <property type="match status" value="1"/>
</dbReference>
<dbReference type="Pfam" id="PF00048">
    <property type="entry name" value="IL8"/>
    <property type="match status" value="1"/>
</dbReference>
<accession>A0A7L2XRC3</accession>
<dbReference type="OrthoDB" id="9930747at2759"/>
<feature type="non-terminal residue" evidence="7">
    <location>
        <position position="94"/>
    </location>
</feature>
<feature type="domain" description="Chemokine interleukin-8-like" evidence="6">
    <location>
        <begin position="30"/>
        <end position="87"/>
    </location>
</feature>
<dbReference type="InterPro" id="IPR001811">
    <property type="entry name" value="Chemokine_IL8-like_dom"/>
</dbReference>
<dbReference type="GO" id="GO:0006955">
    <property type="term" value="P:immune response"/>
    <property type="evidence" value="ECO:0007669"/>
    <property type="project" value="InterPro"/>
</dbReference>
<evidence type="ECO:0000313" key="8">
    <source>
        <dbReference type="Proteomes" id="UP000545329"/>
    </source>
</evidence>
<dbReference type="InterPro" id="IPR036048">
    <property type="entry name" value="Interleukin_8-like_sf"/>
</dbReference>
<evidence type="ECO:0000256" key="2">
    <source>
        <dbReference type="ARBA" id="ARBA00022514"/>
    </source>
</evidence>
<dbReference type="AlphaFoldDB" id="A0A7L2XRC3"/>
<feature type="non-terminal residue" evidence="7">
    <location>
        <position position="1"/>
    </location>
</feature>
<sequence>MRTFTAALAVLFVAVFSYQATSSPHAVNFYGPCCDKYITKRLPLDLVVEYELTDSHCSPAVIFTTIKGRLVCASLNDNWVLDIMNQLEDKKQSG</sequence>
<name>A0A7L2XRC3_9PASS</name>
<dbReference type="CDD" id="cd00272">
    <property type="entry name" value="Chemokine_CC"/>
    <property type="match status" value="1"/>
</dbReference>
<dbReference type="SMART" id="SM00199">
    <property type="entry name" value="SCY"/>
    <property type="match status" value="1"/>
</dbReference>
<keyword evidence="4 5" id="KW-0732">Signal</keyword>
<evidence type="ECO:0000256" key="4">
    <source>
        <dbReference type="ARBA" id="ARBA00022729"/>
    </source>
</evidence>
<dbReference type="PANTHER" id="PTHR12015">
    <property type="entry name" value="SMALL INDUCIBLE CYTOKINE A"/>
    <property type="match status" value="1"/>
</dbReference>
<evidence type="ECO:0000313" key="7">
    <source>
        <dbReference type="EMBL" id="NXS84911.1"/>
    </source>
</evidence>
<proteinExistence type="predicted"/>
<keyword evidence="3" id="KW-0964">Secreted</keyword>
<comment type="subcellular location">
    <subcellularLocation>
        <location evidence="1">Secreted</location>
    </subcellularLocation>
</comment>
<keyword evidence="2" id="KW-0202">Cytokine</keyword>
<reference evidence="7 8" key="1">
    <citation type="submission" date="2019-09" db="EMBL/GenBank/DDBJ databases">
        <title>Bird 10,000 Genomes (B10K) Project - Family phase.</title>
        <authorList>
            <person name="Zhang G."/>
        </authorList>
    </citation>
    <scope>NUCLEOTIDE SEQUENCE [LARGE SCALE GENOMIC DNA]</scope>
    <source>
        <strain evidence="7">B10K-DU-002-58</strain>
        <tissue evidence="7">Muscle</tissue>
    </source>
</reference>
<dbReference type="EMBL" id="VZTN01022343">
    <property type="protein sequence ID" value="NXS84911.1"/>
    <property type="molecule type" value="Genomic_DNA"/>
</dbReference>
<evidence type="ECO:0000256" key="3">
    <source>
        <dbReference type="ARBA" id="ARBA00022525"/>
    </source>
</evidence>
<evidence type="ECO:0000259" key="6">
    <source>
        <dbReference type="SMART" id="SM00199"/>
    </source>
</evidence>
<dbReference type="PANTHER" id="PTHR12015:SF183">
    <property type="entry name" value="C-C MOTIF CHEMOKINE 3"/>
    <property type="match status" value="1"/>
</dbReference>
<feature type="chain" id="PRO_5029774374" evidence="5">
    <location>
        <begin position="23"/>
        <end position="94"/>
    </location>
</feature>
<dbReference type="GO" id="GO:0008009">
    <property type="term" value="F:chemokine activity"/>
    <property type="evidence" value="ECO:0007669"/>
    <property type="project" value="InterPro"/>
</dbReference>
<dbReference type="Gene3D" id="2.40.50.40">
    <property type="match status" value="1"/>
</dbReference>
<organism evidence="7 8">
    <name type="scientific">Erpornis zantholeuca</name>
    <dbReference type="NCBI Taxonomy" id="1112836"/>
    <lineage>
        <taxon>Eukaryota</taxon>
        <taxon>Metazoa</taxon>
        <taxon>Chordata</taxon>
        <taxon>Craniata</taxon>
        <taxon>Vertebrata</taxon>
        <taxon>Euteleostomi</taxon>
        <taxon>Archelosauria</taxon>
        <taxon>Archosauria</taxon>
        <taxon>Dinosauria</taxon>
        <taxon>Saurischia</taxon>
        <taxon>Theropoda</taxon>
        <taxon>Coelurosauria</taxon>
        <taxon>Aves</taxon>
        <taxon>Neognathae</taxon>
        <taxon>Neoaves</taxon>
        <taxon>Telluraves</taxon>
        <taxon>Australaves</taxon>
        <taxon>Passeriformes</taxon>
        <taxon>Sylvioidea</taxon>
        <taxon>Timaliidae</taxon>
        <taxon>Erpornis</taxon>
    </lineage>
</organism>
<comment type="caution">
    <text evidence="7">The sequence shown here is derived from an EMBL/GenBank/DDBJ whole genome shotgun (WGS) entry which is preliminary data.</text>
</comment>
<dbReference type="GO" id="GO:0005615">
    <property type="term" value="C:extracellular space"/>
    <property type="evidence" value="ECO:0007669"/>
    <property type="project" value="UniProtKB-KW"/>
</dbReference>
<keyword evidence="8" id="KW-1185">Reference proteome</keyword>
<feature type="signal peptide" evidence="5">
    <location>
        <begin position="1"/>
        <end position="22"/>
    </location>
</feature>
<dbReference type="InterPro" id="IPR039809">
    <property type="entry name" value="Chemokine_b/g/d"/>
</dbReference>
<gene>
    <name evidence="7" type="primary">Ccl4_2</name>
    <name evidence="7" type="ORF">ERPZAN_R15000</name>
</gene>
<evidence type="ECO:0000256" key="5">
    <source>
        <dbReference type="SAM" id="SignalP"/>
    </source>
</evidence>